<dbReference type="GeneID" id="5852942"/>
<dbReference type="KEGG" id="mgl:MGL_4228"/>
<feature type="compositionally biased region" description="Low complexity" evidence="1">
    <location>
        <begin position="179"/>
        <end position="188"/>
    </location>
</feature>
<feature type="region of interest" description="Disordered" evidence="1">
    <location>
        <begin position="1"/>
        <end position="107"/>
    </location>
</feature>
<dbReference type="Proteomes" id="UP000008837">
    <property type="component" value="Unassembled WGS sequence"/>
</dbReference>
<dbReference type="InParanoid" id="A8QDQ6"/>
<dbReference type="RefSeq" id="XP_001728629.1">
    <property type="nucleotide sequence ID" value="XM_001728577.1"/>
</dbReference>
<feature type="region of interest" description="Disordered" evidence="1">
    <location>
        <begin position="121"/>
        <end position="242"/>
    </location>
</feature>
<feature type="compositionally biased region" description="Basic and acidic residues" evidence="1">
    <location>
        <begin position="47"/>
        <end position="56"/>
    </location>
</feature>
<feature type="compositionally biased region" description="Polar residues" evidence="1">
    <location>
        <begin position="322"/>
        <end position="337"/>
    </location>
</feature>
<comment type="caution">
    <text evidence="2">The sequence shown here is derived from an EMBL/GenBank/DDBJ whole genome shotgun (WGS) entry which is preliminary data.</text>
</comment>
<dbReference type="VEuPathDB" id="FungiDB:MGL_4228"/>
<dbReference type="EMBL" id="AAYY01000023">
    <property type="protein sequence ID" value="EDP41415.1"/>
    <property type="molecule type" value="Genomic_DNA"/>
</dbReference>
<feature type="compositionally biased region" description="Basic residues" evidence="1">
    <location>
        <begin position="89"/>
        <end position="99"/>
    </location>
</feature>
<evidence type="ECO:0000256" key="1">
    <source>
        <dbReference type="SAM" id="MobiDB-lite"/>
    </source>
</evidence>
<sequence>MTTFKVRLRVPPSTSSASGAGGASRQASTDSASASTKEATASPRSSEPGHDADMSVRSEMTYSSEDELADESMALDTTADTTTESPHTTKVKKATKQRRTAPPPGSISAVAATLTLEELDALPSAKRRKGLKTRGAPGPGRGWRKGLSKGQKPVYRLPDSGMSTADLPQNLAVHPSTPATFTKSASASGAGGGRSGATSTTNASSSSSSATAVPSKRSRQGTTNASNTTSPATSSSLASSSIKVAQNSPDAVFRYPAIPTSKDLPDILPLARIPNFIPAIVPLERSSGTKKPRAWHPGTREILSIGGRTWRTPVWLSEKQKGLSSSTPDQDTDSITDSPAPDPIAPSTSITASASPEGAATPSVSA</sequence>
<evidence type="ECO:0000313" key="3">
    <source>
        <dbReference type="Proteomes" id="UP000008837"/>
    </source>
</evidence>
<feature type="compositionally biased region" description="Polar residues" evidence="1">
    <location>
        <begin position="78"/>
        <end position="88"/>
    </location>
</feature>
<name>A8QDQ6_MALGO</name>
<feature type="region of interest" description="Disordered" evidence="1">
    <location>
        <begin position="317"/>
        <end position="366"/>
    </location>
</feature>
<feature type="compositionally biased region" description="Low complexity" evidence="1">
    <location>
        <begin position="222"/>
        <end position="241"/>
    </location>
</feature>
<dbReference type="OMA" id="PPKIGTG"/>
<gene>
    <name evidence="2" type="ORF">MGL_4228</name>
</gene>
<feature type="compositionally biased region" description="Low complexity" evidence="1">
    <location>
        <begin position="15"/>
        <end position="42"/>
    </location>
</feature>
<dbReference type="STRING" id="425265.A8QDQ6"/>
<evidence type="ECO:0000313" key="2">
    <source>
        <dbReference type="EMBL" id="EDP41415.1"/>
    </source>
</evidence>
<feature type="compositionally biased region" description="Low complexity" evidence="1">
    <location>
        <begin position="196"/>
        <end position="212"/>
    </location>
</feature>
<accession>A8QDQ6</accession>
<protein>
    <submittedName>
        <fullName evidence="2">Uncharacterized protein</fullName>
    </submittedName>
</protein>
<dbReference type="AlphaFoldDB" id="A8QDQ6"/>
<organism evidence="2 3">
    <name type="scientific">Malassezia globosa (strain ATCC MYA-4612 / CBS 7966)</name>
    <name type="common">Dandruff-associated fungus</name>
    <dbReference type="NCBI Taxonomy" id="425265"/>
    <lineage>
        <taxon>Eukaryota</taxon>
        <taxon>Fungi</taxon>
        <taxon>Dikarya</taxon>
        <taxon>Basidiomycota</taxon>
        <taxon>Ustilaginomycotina</taxon>
        <taxon>Malasseziomycetes</taxon>
        <taxon>Malasseziales</taxon>
        <taxon>Malasseziaceae</taxon>
        <taxon>Malassezia</taxon>
    </lineage>
</organism>
<feature type="compositionally biased region" description="Low complexity" evidence="1">
    <location>
        <begin position="345"/>
        <end position="356"/>
    </location>
</feature>
<reference evidence="2 3" key="1">
    <citation type="journal article" date="2007" name="Proc. Natl. Acad. Sci. U.S.A.">
        <title>Dandruff-associated Malassezia genomes reveal convergent and divergent virulence traits shared with plant and human fungal pathogens.</title>
        <authorList>
            <person name="Xu J."/>
            <person name="Saunders C.W."/>
            <person name="Hu P."/>
            <person name="Grant R.A."/>
            <person name="Boekhout T."/>
            <person name="Kuramae E.E."/>
            <person name="Kronstad J.W."/>
            <person name="Deangelis Y.M."/>
            <person name="Reeder N.L."/>
            <person name="Johnstone K.R."/>
            <person name="Leland M."/>
            <person name="Fieno A.M."/>
            <person name="Begley W.M."/>
            <person name="Sun Y."/>
            <person name="Lacey M.P."/>
            <person name="Chaudhary T."/>
            <person name="Keough T."/>
            <person name="Chu L."/>
            <person name="Sears R."/>
            <person name="Yuan B."/>
            <person name="Dawson T.L.Jr."/>
        </authorList>
    </citation>
    <scope>NUCLEOTIDE SEQUENCE [LARGE SCALE GENOMIC DNA]</scope>
    <source>
        <strain evidence="3">ATCC MYA-4612 / CBS 7966</strain>
    </source>
</reference>
<keyword evidence="3" id="KW-1185">Reference proteome</keyword>
<proteinExistence type="predicted"/>
<dbReference type="OrthoDB" id="2555325at2759"/>